<sequence>MVKIVKKLLSLKELKRCTFILHPNAKPAFDFFFNHTHLFCRSRLNASTLQVLNQNQTFYGIRTQENEIALFSGYEFIGFDLANIEFTQHNVIIFSSLTDGEIIQQAWVATLHVVLTSPPTKHLEELRRVINNLVPTDYINLVFKKIKISQRTWSEFNGVSRDGLAKQSQSTNKPTELQISIFERLENEYAG</sequence>
<dbReference type="Proteomes" id="UP000241440">
    <property type="component" value="Unassembled WGS sequence"/>
</dbReference>
<organism evidence="1 2">
    <name type="scientific">Photobacterium angustum</name>
    <dbReference type="NCBI Taxonomy" id="661"/>
    <lineage>
        <taxon>Bacteria</taxon>
        <taxon>Pseudomonadati</taxon>
        <taxon>Pseudomonadota</taxon>
        <taxon>Gammaproteobacteria</taxon>
        <taxon>Vibrionales</taxon>
        <taxon>Vibrionaceae</taxon>
        <taxon>Photobacterium</taxon>
    </lineage>
</organism>
<gene>
    <name evidence="1" type="ORF">C0W41_17745</name>
</gene>
<comment type="caution">
    <text evidence="1">The sequence shown here is derived from an EMBL/GenBank/DDBJ whole genome shotgun (WGS) entry which is preliminary data.</text>
</comment>
<dbReference type="EMBL" id="PYOY01000011">
    <property type="protein sequence ID" value="PSX05484.1"/>
    <property type="molecule type" value="Genomic_DNA"/>
</dbReference>
<protein>
    <submittedName>
        <fullName evidence="1">Uncharacterized protein</fullName>
    </submittedName>
</protein>
<evidence type="ECO:0000313" key="2">
    <source>
        <dbReference type="Proteomes" id="UP000241440"/>
    </source>
</evidence>
<reference evidence="1 2" key="1">
    <citation type="submission" date="2018-01" db="EMBL/GenBank/DDBJ databases">
        <title>Whole genome sequencing of Histamine producing bacteria.</title>
        <authorList>
            <person name="Butler K."/>
        </authorList>
    </citation>
    <scope>NUCLEOTIDE SEQUENCE [LARGE SCALE GENOMIC DNA]</scope>
    <source>
        <strain evidence="1 2">A2-1</strain>
    </source>
</reference>
<name>A0A855SA31_PHOAN</name>
<dbReference type="AlphaFoldDB" id="A0A855SA31"/>
<proteinExistence type="predicted"/>
<evidence type="ECO:0000313" key="1">
    <source>
        <dbReference type="EMBL" id="PSX05484.1"/>
    </source>
</evidence>
<accession>A0A855SA31</accession>